<dbReference type="PRINTS" id="PR01370">
    <property type="entry name" value="TRNSINTIMINR"/>
</dbReference>
<evidence type="ECO:0000256" key="10">
    <source>
        <dbReference type="ARBA" id="ARBA00022989"/>
    </source>
</evidence>
<dbReference type="GO" id="GO:0005576">
    <property type="term" value="C:extracellular region"/>
    <property type="evidence" value="ECO:0007669"/>
    <property type="project" value="UniProtKB-SubCell"/>
</dbReference>
<dbReference type="InterPro" id="IPR022638">
    <property type="entry name" value="Transloc_intimin_rcpt"/>
</dbReference>
<dbReference type="AlphaFoldDB" id="A0ABC9NS22"/>
<dbReference type="GO" id="GO:0020002">
    <property type="term" value="C:host cell plasma membrane"/>
    <property type="evidence" value="ECO:0007669"/>
    <property type="project" value="UniProtKB-SubCell"/>
</dbReference>
<keyword evidence="7" id="KW-0597">Phosphoprotein</keyword>
<feature type="compositionally biased region" description="Low complexity" evidence="15">
    <location>
        <begin position="388"/>
        <end position="405"/>
    </location>
</feature>
<feature type="compositionally biased region" description="Polar residues" evidence="15">
    <location>
        <begin position="32"/>
        <end position="42"/>
    </location>
</feature>
<feature type="compositionally biased region" description="Polar residues" evidence="15">
    <location>
        <begin position="414"/>
        <end position="423"/>
    </location>
</feature>
<feature type="compositionally biased region" description="Low complexity" evidence="15">
    <location>
        <begin position="199"/>
        <end position="219"/>
    </location>
</feature>
<comment type="similarity">
    <text evidence="3">Belongs to the Tir receptor family.</text>
</comment>
<dbReference type="NCBIfam" id="NF033637">
    <property type="entry name" value="transloc_TIR"/>
    <property type="match status" value="1"/>
</dbReference>
<sequence length="554" mass="56902">MPIGNLGHNPNVSASIPPAPPLPSQTDGARGSQGQPISSSGALGSRLLFTPIRQSVADGVDARSSDVPGLPVNPLRIAASEITLNDGFEVLHDRGALDTLNKAIGSSSFRVETQDDGSHVAIGQKDGVETSVILSEQEFASLQAIDPEGNGRFVFTGARGGAGHSMVTAASDITEARRRIIDKLEPKDSRTSNSGGVNSAETQTSSTSSSSSSASSTSTLRSDPKLWLSLGSIAAGLIGMAATGVAQAIALTPEPDDPTTTDPDAAASATETATRDQLTQEAFQNPDNQKVAIDEYGNAHPSGILKDDVVAQIEEQAKAAGEQARQEAIESNAQAQARYNEQHEKRQEELNTSSGAGYGLSGALILGGGIGLGVTTLLHRRNQPVEQTSTTTTTTTTTTTATHTTAGNKPADNTPASGNTESSGAEEPTASRRNSETGSTASASPSDTSSIDTVDNPYADVGRTSRQELPEEHIYDQVAADEPIYASIQRSAGDAPDGRVRLMGNPGAGIQSVYALLSQGGGLQHGLGGLTGSGDSSAANNSNNPPVPGSNRFV</sequence>
<feature type="region of interest" description="Disordered" evidence="15">
    <location>
        <begin position="252"/>
        <end position="287"/>
    </location>
</feature>
<proteinExistence type="inferred from homology"/>
<feature type="domain" description="Translocated intimin receptor central" evidence="16">
    <location>
        <begin position="263"/>
        <end position="328"/>
    </location>
</feature>
<name>A0ABC9NS22_ESCAT</name>
<dbReference type="InterPro" id="IPR022633">
    <property type="entry name" value="Transloc_intimin_rcpt_N"/>
</dbReference>
<feature type="compositionally biased region" description="Low complexity" evidence="15">
    <location>
        <begin position="260"/>
        <end position="272"/>
    </location>
</feature>
<dbReference type="InterPro" id="IPR003536">
    <property type="entry name" value="Transloc_intimin_rcpt_cen_dom"/>
</dbReference>
<evidence type="ECO:0000259" key="18">
    <source>
        <dbReference type="Pfam" id="PF07490"/>
    </source>
</evidence>
<evidence type="ECO:0000256" key="8">
    <source>
        <dbReference type="ARBA" id="ARBA00022692"/>
    </source>
</evidence>
<evidence type="ECO:0000256" key="6">
    <source>
        <dbReference type="ARBA" id="ARBA00022525"/>
    </source>
</evidence>
<comment type="subcellular location">
    <subcellularLocation>
        <location evidence="1">Host cell membrane</location>
        <topology evidence="1">Multi-pass membrane protein</topology>
    </subcellularLocation>
    <subcellularLocation>
        <location evidence="2">Secreted</location>
    </subcellularLocation>
</comment>
<keyword evidence="5" id="KW-1032">Host cell membrane</keyword>
<organism evidence="19 20">
    <name type="scientific">Escherichia albertii (strain TW07627)</name>
    <dbReference type="NCBI Taxonomy" id="502347"/>
    <lineage>
        <taxon>Bacteria</taxon>
        <taxon>Pseudomonadati</taxon>
        <taxon>Pseudomonadota</taxon>
        <taxon>Gammaproteobacteria</taxon>
        <taxon>Enterobacterales</taxon>
        <taxon>Enterobacteriaceae</taxon>
        <taxon>Escherichia</taxon>
    </lineage>
</organism>
<feature type="region of interest" description="Disordered" evidence="15">
    <location>
        <begin position="316"/>
        <end position="354"/>
    </location>
</feature>
<dbReference type="Pfam" id="PF07490">
    <property type="entry name" value="Tir_receptor_N"/>
    <property type="match status" value="1"/>
</dbReference>
<dbReference type="Gene3D" id="4.10.820.10">
    <property type="entry name" value="Translocated intimin receptor, central domain"/>
    <property type="match status" value="1"/>
</dbReference>
<evidence type="ECO:0000256" key="15">
    <source>
        <dbReference type="SAM" id="MobiDB-lite"/>
    </source>
</evidence>
<keyword evidence="6" id="KW-0964">Secreted</keyword>
<gene>
    <name evidence="19" type="ORF">ESCAB7627_4318</name>
</gene>
<feature type="region of interest" description="Disordered" evidence="15">
    <location>
        <begin position="183"/>
        <end position="221"/>
    </location>
</feature>
<keyword evidence="13 19" id="KW-0675">Receptor</keyword>
<keyword evidence="10" id="KW-1133">Transmembrane helix</keyword>
<feature type="compositionally biased region" description="Basic and acidic residues" evidence="15">
    <location>
        <begin position="340"/>
        <end position="349"/>
    </location>
</feature>
<dbReference type="Proteomes" id="UP000003042">
    <property type="component" value="Unassembled WGS sequence"/>
</dbReference>
<accession>A0ABC9NS22</accession>
<evidence type="ECO:0000256" key="9">
    <source>
        <dbReference type="ARBA" id="ARBA00022870"/>
    </source>
</evidence>
<keyword evidence="12" id="KW-0472">Membrane</keyword>
<feature type="compositionally biased region" description="Low complexity" evidence="15">
    <location>
        <begin position="437"/>
        <end position="453"/>
    </location>
</feature>
<evidence type="ECO:0000256" key="14">
    <source>
        <dbReference type="ARBA" id="ARBA00032228"/>
    </source>
</evidence>
<evidence type="ECO:0000259" key="17">
    <source>
        <dbReference type="Pfam" id="PF07489"/>
    </source>
</evidence>
<evidence type="ECO:0000256" key="12">
    <source>
        <dbReference type="ARBA" id="ARBA00023136"/>
    </source>
</evidence>
<dbReference type="InterPro" id="IPR022639">
    <property type="entry name" value="Transloc_intimin_rcpt_C"/>
</dbReference>
<feature type="compositionally biased region" description="Gly residues" evidence="15">
    <location>
        <begin position="521"/>
        <end position="532"/>
    </location>
</feature>
<dbReference type="Pfam" id="PF03549">
    <property type="entry name" value="Tir_receptor_M"/>
    <property type="match status" value="1"/>
</dbReference>
<evidence type="ECO:0000256" key="1">
    <source>
        <dbReference type="ARBA" id="ARBA00004598"/>
    </source>
</evidence>
<feature type="compositionally biased region" description="Polar residues" evidence="15">
    <location>
        <begin position="275"/>
        <end position="287"/>
    </location>
</feature>
<feature type="domain" description="Translocated intimin receptor N-terminal" evidence="18">
    <location>
        <begin position="1"/>
        <end position="262"/>
    </location>
</feature>
<feature type="compositionally biased region" description="Low complexity" evidence="15">
    <location>
        <begin position="533"/>
        <end position="554"/>
    </location>
</feature>
<dbReference type="EMBL" id="ABKX01000002">
    <property type="protein sequence ID" value="EDS92974.1"/>
    <property type="molecule type" value="Genomic_DNA"/>
</dbReference>
<feature type="compositionally biased region" description="Polar residues" evidence="15">
    <location>
        <begin position="329"/>
        <end position="339"/>
    </location>
</feature>
<feature type="region of interest" description="Disordered" evidence="15">
    <location>
        <begin position="521"/>
        <end position="554"/>
    </location>
</feature>
<keyword evidence="9" id="KW-1043">Host membrane</keyword>
<evidence type="ECO:0000256" key="4">
    <source>
        <dbReference type="ARBA" id="ARBA00014490"/>
    </source>
</evidence>
<feature type="region of interest" description="Disordered" evidence="15">
    <location>
        <begin position="1"/>
        <end position="42"/>
    </location>
</feature>
<evidence type="ECO:0000259" key="16">
    <source>
        <dbReference type="Pfam" id="PF03549"/>
    </source>
</evidence>
<feature type="region of interest" description="Disordered" evidence="15">
    <location>
        <begin position="381"/>
        <end position="472"/>
    </location>
</feature>
<evidence type="ECO:0000313" key="19">
    <source>
        <dbReference type="EMBL" id="EDS92974.1"/>
    </source>
</evidence>
<dbReference type="RefSeq" id="WP_001121333.1">
    <property type="nucleotide sequence ID" value="NZ_CH991859.1"/>
</dbReference>
<comment type="caution">
    <text evidence="19">The sequence shown here is derived from an EMBL/GenBank/DDBJ whole genome shotgun (WGS) entry which is preliminary data.</text>
</comment>
<feature type="domain" description="Translocated intimin receptor C-terminal" evidence="17">
    <location>
        <begin position="329"/>
        <end position="554"/>
    </location>
</feature>
<keyword evidence="11" id="KW-0843">Virulence</keyword>
<evidence type="ECO:0000256" key="11">
    <source>
        <dbReference type="ARBA" id="ARBA00023026"/>
    </source>
</evidence>
<dbReference type="Pfam" id="PF07489">
    <property type="entry name" value="Tir_receptor_C"/>
    <property type="match status" value="1"/>
</dbReference>
<evidence type="ECO:0000256" key="7">
    <source>
        <dbReference type="ARBA" id="ARBA00022553"/>
    </source>
</evidence>
<dbReference type="InterPro" id="IPR037003">
    <property type="entry name" value="Tir_central_sf"/>
</dbReference>
<protein>
    <recommendedName>
        <fullName evidence="4">Translocated intimin receptor Tir</fullName>
    </recommendedName>
    <alternativeName>
        <fullName evidence="14">Secreted effector protein Tir</fullName>
    </alternativeName>
</protein>
<evidence type="ECO:0000256" key="2">
    <source>
        <dbReference type="ARBA" id="ARBA00004613"/>
    </source>
</evidence>
<evidence type="ECO:0000256" key="13">
    <source>
        <dbReference type="ARBA" id="ARBA00023170"/>
    </source>
</evidence>
<evidence type="ECO:0000256" key="3">
    <source>
        <dbReference type="ARBA" id="ARBA00010317"/>
    </source>
</evidence>
<feature type="compositionally biased region" description="Basic and acidic residues" evidence="15">
    <location>
        <begin position="463"/>
        <end position="472"/>
    </location>
</feature>
<reference evidence="19 20" key="1">
    <citation type="submission" date="2008-02" db="EMBL/GenBank/DDBJ databases">
        <title>Annotation of Escherichia albertii TW07627.</title>
        <authorList>
            <person name="Sutton G."/>
            <person name="Whittam T.S."/>
            <person name="Sebastian Y."/>
        </authorList>
    </citation>
    <scope>NUCLEOTIDE SEQUENCE [LARGE SCALE GENOMIC DNA]</scope>
    <source>
        <strain evidence="19 20">TW07627</strain>
    </source>
</reference>
<keyword evidence="8" id="KW-0812">Transmembrane</keyword>
<evidence type="ECO:0000256" key="5">
    <source>
        <dbReference type="ARBA" id="ARBA00022511"/>
    </source>
</evidence>
<evidence type="ECO:0000313" key="20">
    <source>
        <dbReference type="Proteomes" id="UP000003042"/>
    </source>
</evidence>